<name>A0A0D0CRZ7_9AGAM</name>
<dbReference type="Proteomes" id="UP000054538">
    <property type="component" value="Unassembled WGS sequence"/>
</dbReference>
<dbReference type="OrthoDB" id="2683810at2759"/>
<accession>A0A0D0CRZ7</accession>
<proteinExistence type="predicted"/>
<dbReference type="AlphaFoldDB" id="A0A0D0CRZ7"/>
<reference evidence="2" key="2">
    <citation type="submission" date="2015-01" db="EMBL/GenBank/DDBJ databases">
        <title>Evolutionary Origins and Diversification of the Mycorrhizal Mutualists.</title>
        <authorList>
            <consortium name="DOE Joint Genome Institute"/>
            <consortium name="Mycorrhizal Genomics Consortium"/>
            <person name="Kohler A."/>
            <person name="Kuo A."/>
            <person name="Nagy L.G."/>
            <person name="Floudas D."/>
            <person name="Copeland A."/>
            <person name="Barry K.W."/>
            <person name="Cichocki N."/>
            <person name="Veneault-Fourrey C."/>
            <person name="LaButti K."/>
            <person name="Lindquist E.A."/>
            <person name="Lipzen A."/>
            <person name="Lundell T."/>
            <person name="Morin E."/>
            <person name="Murat C."/>
            <person name="Riley R."/>
            <person name="Ohm R."/>
            <person name="Sun H."/>
            <person name="Tunlid A."/>
            <person name="Henrissat B."/>
            <person name="Grigoriev I.V."/>
            <person name="Hibbett D.S."/>
            <person name="Martin F."/>
        </authorList>
    </citation>
    <scope>NUCLEOTIDE SEQUENCE [LARGE SCALE GENOMIC DNA]</scope>
    <source>
        <strain evidence="2">Ve08.2h10</strain>
    </source>
</reference>
<organism evidence="1 2">
    <name type="scientific">Paxillus rubicundulus Ve08.2h10</name>
    <dbReference type="NCBI Taxonomy" id="930991"/>
    <lineage>
        <taxon>Eukaryota</taxon>
        <taxon>Fungi</taxon>
        <taxon>Dikarya</taxon>
        <taxon>Basidiomycota</taxon>
        <taxon>Agaricomycotina</taxon>
        <taxon>Agaricomycetes</taxon>
        <taxon>Agaricomycetidae</taxon>
        <taxon>Boletales</taxon>
        <taxon>Paxilineae</taxon>
        <taxon>Paxillaceae</taxon>
        <taxon>Paxillus</taxon>
    </lineage>
</organism>
<feature type="non-terminal residue" evidence="1">
    <location>
        <position position="1"/>
    </location>
</feature>
<dbReference type="InParanoid" id="A0A0D0CRZ7"/>
<dbReference type="EMBL" id="KN826687">
    <property type="protein sequence ID" value="KIK78168.1"/>
    <property type="molecule type" value="Genomic_DNA"/>
</dbReference>
<dbReference type="HOGENOM" id="CLU_155624_0_2_1"/>
<sequence length="51" mass="5612">FLGITAHWIHADKETGWKLHKEVIAFHGISGAHSGDNLGRYFIGLCEHAGI</sequence>
<feature type="non-terminal residue" evidence="1">
    <location>
        <position position="51"/>
    </location>
</feature>
<reference evidence="1 2" key="1">
    <citation type="submission" date="2014-04" db="EMBL/GenBank/DDBJ databases">
        <authorList>
            <consortium name="DOE Joint Genome Institute"/>
            <person name="Kuo A."/>
            <person name="Kohler A."/>
            <person name="Jargeat P."/>
            <person name="Nagy L.G."/>
            <person name="Floudas D."/>
            <person name="Copeland A."/>
            <person name="Barry K.W."/>
            <person name="Cichocki N."/>
            <person name="Veneault-Fourrey C."/>
            <person name="LaButti K."/>
            <person name="Lindquist E.A."/>
            <person name="Lipzen A."/>
            <person name="Lundell T."/>
            <person name="Morin E."/>
            <person name="Murat C."/>
            <person name="Sun H."/>
            <person name="Tunlid A."/>
            <person name="Henrissat B."/>
            <person name="Grigoriev I.V."/>
            <person name="Hibbett D.S."/>
            <person name="Martin F."/>
            <person name="Nordberg H.P."/>
            <person name="Cantor M.N."/>
            <person name="Hua S.X."/>
        </authorList>
    </citation>
    <scope>NUCLEOTIDE SEQUENCE [LARGE SCALE GENOMIC DNA]</scope>
    <source>
        <strain evidence="1 2">Ve08.2h10</strain>
    </source>
</reference>
<gene>
    <name evidence="1" type="ORF">PAXRUDRAFT_46159</name>
</gene>
<evidence type="ECO:0000313" key="2">
    <source>
        <dbReference type="Proteomes" id="UP000054538"/>
    </source>
</evidence>
<protein>
    <submittedName>
        <fullName evidence="1">Uncharacterized protein</fullName>
    </submittedName>
</protein>
<keyword evidence="2" id="KW-1185">Reference proteome</keyword>
<evidence type="ECO:0000313" key="1">
    <source>
        <dbReference type="EMBL" id="KIK78168.1"/>
    </source>
</evidence>